<dbReference type="Gene3D" id="3.30.200.20">
    <property type="entry name" value="Phosphorylase Kinase, domain 1"/>
    <property type="match status" value="1"/>
</dbReference>
<sequence>MAAQKASRFRDFQLTLQSSSSVLRRLRPLRLSLAGAMSAPSSEPPPPPSPTPMIYEAIDEETIPNSCPNDYYSLHPGQVFNERWKEEPESSRYVAVKIGACTYGSIAAAEHELKLSQRIAMANPSHPGAGYIRTPIDNFQIGGFYVVITILNAFYKRKSAYAIGNERGSTSLPAEKQYKLKSSLEFTAIEQELEALSLDPRDDSTITDRRKELRIEKRKLIIEELYKCRKL</sequence>
<dbReference type="AlphaFoldDB" id="A0A8H4RMJ1"/>
<name>A0A8H4RMJ1_9HELO</name>
<dbReference type="Gene3D" id="1.10.510.10">
    <property type="entry name" value="Transferase(Phosphotransferase) domain 1"/>
    <property type="match status" value="1"/>
</dbReference>
<comment type="caution">
    <text evidence="1">The sequence shown here is derived from an EMBL/GenBank/DDBJ whole genome shotgun (WGS) entry which is preliminary data.</text>
</comment>
<keyword evidence="2" id="KW-1185">Reference proteome</keyword>
<gene>
    <name evidence="1" type="ORF">G7Y89_g6684</name>
</gene>
<dbReference type="OrthoDB" id="5979581at2759"/>
<organism evidence="1 2">
    <name type="scientific">Cudoniella acicularis</name>
    <dbReference type="NCBI Taxonomy" id="354080"/>
    <lineage>
        <taxon>Eukaryota</taxon>
        <taxon>Fungi</taxon>
        <taxon>Dikarya</taxon>
        <taxon>Ascomycota</taxon>
        <taxon>Pezizomycotina</taxon>
        <taxon>Leotiomycetes</taxon>
        <taxon>Helotiales</taxon>
        <taxon>Tricladiaceae</taxon>
        <taxon>Cudoniella</taxon>
    </lineage>
</organism>
<protein>
    <submittedName>
        <fullName evidence="1">Uncharacterized protein</fullName>
    </submittedName>
</protein>
<reference evidence="1 2" key="1">
    <citation type="submission" date="2020-03" db="EMBL/GenBank/DDBJ databases">
        <title>Draft Genome Sequence of Cudoniella acicularis.</title>
        <authorList>
            <person name="Buettner E."/>
            <person name="Kellner H."/>
        </authorList>
    </citation>
    <scope>NUCLEOTIDE SEQUENCE [LARGE SCALE GENOMIC DNA]</scope>
    <source>
        <strain evidence="1 2">DSM 108380</strain>
    </source>
</reference>
<dbReference type="EMBL" id="JAAMPI010000442">
    <property type="protein sequence ID" value="KAF4631449.1"/>
    <property type="molecule type" value="Genomic_DNA"/>
</dbReference>
<accession>A0A8H4RMJ1</accession>
<evidence type="ECO:0000313" key="2">
    <source>
        <dbReference type="Proteomes" id="UP000566819"/>
    </source>
</evidence>
<dbReference type="Proteomes" id="UP000566819">
    <property type="component" value="Unassembled WGS sequence"/>
</dbReference>
<evidence type="ECO:0000313" key="1">
    <source>
        <dbReference type="EMBL" id="KAF4631449.1"/>
    </source>
</evidence>
<proteinExistence type="predicted"/>